<accession>A0A2T9ZK18</accession>
<evidence type="ECO:0000256" key="10">
    <source>
        <dbReference type="RuleBase" id="RU365011"/>
    </source>
</evidence>
<feature type="transmembrane region" description="Helical" evidence="10">
    <location>
        <begin position="750"/>
        <end position="770"/>
    </location>
</feature>
<evidence type="ECO:0000256" key="4">
    <source>
        <dbReference type="ARBA" id="ARBA00022692"/>
    </source>
</evidence>
<dbReference type="STRING" id="133381.A0A2T9ZK18"/>
<dbReference type="Gene3D" id="3.40.50.1820">
    <property type="entry name" value="alpha/beta hydrolase"/>
    <property type="match status" value="1"/>
</dbReference>
<dbReference type="Pfam" id="PF07819">
    <property type="entry name" value="PGAP1"/>
    <property type="match status" value="1"/>
</dbReference>
<dbReference type="SUPFAM" id="SSF53474">
    <property type="entry name" value="alpha/beta-Hydrolases"/>
    <property type="match status" value="1"/>
</dbReference>
<keyword evidence="6 10" id="KW-0256">Endoplasmic reticulum</keyword>
<keyword evidence="4 10" id="KW-0812">Transmembrane</keyword>
<evidence type="ECO:0000256" key="2">
    <source>
        <dbReference type="ARBA" id="ARBA00006931"/>
    </source>
</evidence>
<dbReference type="PANTHER" id="PTHR15495:SF7">
    <property type="entry name" value="GPI INOSITOL-DEACYLASE"/>
    <property type="match status" value="1"/>
</dbReference>
<keyword evidence="3 10" id="KW-0813">Transport</keyword>
<organism evidence="12 13">
    <name type="scientific">Smittium megazygosporum</name>
    <dbReference type="NCBI Taxonomy" id="133381"/>
    <lineage>
        <taxon>Eukaryota</taxon>
        <taxon>Fungi</taxon>
        <taxon>Fungi incertae sedis</taxon>
        <taxon>Zoopagomycota</taxon>
        <taxon>Kickxellomycotina</taxon>
        <taxon>Harpellomycetes</taxon>
        <taxon>Harpellales</taxon>
        <taxon>Legeriomycetaceae</taxon>
        <taxon>Smittium</taxon>
    </lineage>
</organism>
<evidence type="ECO:0000256" key="6">
    <source>
        <dbReference type="ARBA" id="ARBA00022824"/>
    </source>
</evidence>
<evidence type="ECO:0000313" key="12">
    <source>
        <dbReference type="EMBL" id="PVV04915.1"/>
    </source>
</evidence>
<protein>
    <recommendedName>
        <fullName evidence="10">GPI inositol-deacylase</fullName>
        <ecNumber evidence="10">3.1.-.-</ecNumber>
    </recommendedName>
</protein>
<dbReference type="GO" id="GO:0050185">
    <property type="term" value="F:phosphatidylinositol deacylase activity"/>
    <property type="evidence" value="ECO:0007669"/>
    <property type="project" value="TreeGrafter"/>
</dbReference>
<reference evidence="12 13" key="1">
    <citation type="journal article" date="2018" name="MBio">
        <title>Comparative Genomics Reveals the Core Gene Toolbox for the Fungus-Insect Symbiosis.</title>
        <authorList>
            <person name="Wang Y."/>
            <person name="Stata M."/>
            <person name="Wang W."/>
            <person name="Stajich J.E."/>
            <person name="White M.M."/>
            <person name="Moncalvo J.M."/>
        </authorList>
    </citation>
    <scope>NUCLEOTIDE SEQUENCE [LARGE SCALE GENOMIC DNA]</scope>
    <source>
        <strain evidence="12 13">SC-DP-2</strain>
    </source>
</reference>
<name>A0A2T9ZK18_9FUNG</name>
<sequence length="817" mass="92380">MSYMHPYYIRQTKMENEKWTKYSQKYALYLYREGGIDLNEEAYRIPILFIPGHAGSYKQVRSLARASAEFHSDLVKNNPSLVNSGVLGLDYFTVDLNEELTALHGRSMLEQSEFVLDSIAYILSLYKVNRKKYLNIPDINNFPDVESVILIGHSMGGMVARTAVTLPKYIKGSAKTIITLSTPHMFPTASLDPKVNSIYSTVNKKWSTFPQNAEFSDLATISIVGGNMDGMINSDLANIDQLVPQSNGFTIMTSYIKGVWLSMDHQSILWCRQLVQSLARALVDIVDARFPSQTKPISQRLEILKQRFQSGIQGLESRDMGFLLGKTQLNFVNPVYSDLQDSETQPLALYKSITHSGRRFRLSSVNRHPLIDDTAIHLLVNPFVSDKSTSSKNSSLQIFFSSAASESIREIEHMNLICCNPIENSLNDTKSFGIQNTFISHDSSGVELKCSWIPPIRSASLMGGVRGHPTEGQYVELKSSQISSCSRIGLFEPAISSELRKHEGQIRGKVLDFRLVDNVFRTPQSLSLNLKSLFFGKVDVFVKPQTNSEEDSDVLQTINPIRYRITLNVPEDPIFEYKVIVSEPNPPKDLSSAWKPLVIRQSDSRNFESRYWARTNEARLSIHGRGSFIHTVKFYNDVDIWNGIDIDIFATKIPSDGFVIRVGVDLVGSLARVVNRYSTSILTLLFIWSIVLFMIQLFHWYNQIPITSTVSNRLGESRTKLAISLKKESTIPSENYLLEFPSAIDSVFKIILRPIIPIALISSIFIFMYLQIFLRSFISPSILSTNTCTPYCYNAWVGNSDCFSRRLGFILDFDDIP</sequence>
<dbReference type="GO" id="GO:0006505">
    <property type="term" value="P:GPI anchor metabolic process"/>
    <property type="evidence" value="ECO:0007669"/>
    <property type="project" value="TreeGrafter"/>
</dbReference>
<dbReference type="InterPro" id="IPR039529">
    <property type="entry name" value="PGAP1/BST1"/>
</dbReference>
<feature type="transmembrane region" description="Helical" evidence="10">
    <location>
        <begin position="681"/>
        <end position="701"/>
    </location>
</feature>
<evidence type="ECO:0000259" key="11">
    <source>
        <dbReference type="Pfam" id="PF07819"/>
    </source>
</evidence>
<evidence type="ECO:0000256" key="3">
    <source>
        <dbReference type="ARBA" id="ARBA00022448"/>
    </source>
</evidence>
<evidence type="ECO:0000256" key="8">
    <source>
        <dbReference type="ARBA" id="ARBA00022989"/>
    </source>
</evidence>
<keyword evidence="8 10" id="KW-1133">Transmembrane helix</keyword>
<keyword evidence="7 10" id="KW-0653">Protein transport</keyword>
<comment type="caution">
    <text evidence="12">The sequence shown here is derived from an EMBL/GenBank/DDBJ whole genome shotgun (WGS) entry which is preliminary data.</text>
</comment>
<keyword evidence="5 10" id="KW-0378">Hydrolase</keyword>
<dbReference type="GO" id="GO:0006888">
    <property type="term" value="P:endoplasmic reticulum to Golgi vesicle-mediated transport"/>
    <property type="evidence" value="ECO:0007669"/>
    <property type="project" value="TreeGrafter"/>
</dbReference>
<evidence type="ECO:0000256" key="9">
    <source>
        <dbReference type="ARBA" id="ARBA00023136"/>
    </source>
</evidence>
<keyword evidence="13" id="KW-1185">Reference proteome</keyword>
<dbReference type="OrthoDB" id="348976at2759"/>
<dbReference type="InterPro" id="IPR029058">
    <property type="entry name" value="AB_hydrolase_fold"/>
</dbReference>
<proteinExistence type="inferred from homology"/>
<keyword evidence="9 10" id="KW-0472">Membrane</keyword>
<dbReference type="GO" id="GO:0005789">
    <property type="term" value="C:endoplasmic reticulum membrane"/>
    <property type="evidence" value="ECO:0007669"/>
    <property type="project" value="UniProtKB-SubCell"/>
</dbReference>
<dbReference type="EMBL" id="MBFS01000064">
    <property type="protein sequence ID" value="PVV04915.1"/>
    <property type="molecule type" value="Genomic_DNA"/>
</dbReference>
<evidence type="ECO:0000256" key="5">
    <source>
        <dbReference type="ARBA" id="ARBA00022801"/>
    </source>
</evidence>
<comment type="function">
    <text evidence="10">Involved in inositol deacylation of GPI-anchored proteins which plays important roles in the quality control and ER-associated degradation of GPI-anchored proteins.</text>
</comment>
<evidence type="ECO:0000313" key="13">
    <source>
        <dbReference type="Proteomes" id="UP000245609"/>
    </source>
</evidence>
<dbReference type="EC" id="3.1.-.-" evidence="10"/>
<comment type="similarity">
    <text evidence="2 10">Belongs to the GPI inositol-deacylase family.</text>
</comment>
<dbReference type="InterPro" id="IPR012908">
    <property type="entry name" value="PGAP1-ab_dom-like"/>
</dbReference>
<evidence type="ECO:0000256" key="1">
    <source>
        <dbReference type="ARBA" id="ARBA00004477"/>
    </source>
</evidence>
<gene>
    <name evidence="12" type="ORF">BB560_000572</name>
</gene>
<dbReference type="AlphaFoldDB" id="A0A2T9ZK18"/>
<evidence type="ECO:0000256" key="7">
    <source>
        <dbReference type="ARBA" id="ARBA00022927"/>
    </source>
</evidence>
<dbReference type="PANTHER" id="PTHR15495">
    <property type="entry name" value="NEGATIVE REGULATOR OF VESICLE FORMATION-RELATED"/>
    <property type="match status" value="1"/>
</dbReference>
<comment type="subcellular location">
    <subcellularLocation>
        <location evidence="1">Endoplasmic reticulum membrane</location>
        <topology evidence="1">Multi-pass membrane protein</topology>
    </subcellularLocation>
</comment>
<feature type="domain" description="GPI inositol-deacylase PGAP1-like alpha/beta" evidence="11">
    <location>
        <begin position="45"/>
        <end position="284"/>
    </location>
</feature>
<dbReference type="Proteomes" id="UP000245609">
    <property type="component" value="Unassembled WGS sequence"/>
</dbReference>
<comment type="caution">
    <text evidence="10">Lacks conserved residue(s) required for the propagation of feature annotation.</text>
</comment>
<dbReference type="GO" id="GO:0015031">
    <property type="term" value="P:protein transport"/>
    <property type="evidence" value="ECO:0007669"/>
    <property type="project" value="UniProtKB-KW"/>
</dbReference>